<keyword evidence="2" id="KW-1185">Reference proteome</keyword>
<comment type="caution">
    <text evidence="1">The sequence shown here is derived from an EMBL/GenBank/DDBJ whole genome shotgun (WGS) entry which is preliminary data.</text>
</comment>
<protein>
    <recommendedName>
        <fullName evidence="3">Enamine deaminase RidA (YjgF/YER057c/UK114 family)</fullName>
    </recommendedName>
</protein>
<dbReference type="InterPro" id="IPR035959">
    <property type="entry name" value="RutC-like_sf"/>
</dbReference>
<dbReference type="InterPro" id="IPR006175">
    <property type="entry name" value="YjgF/YER057c/UK114"/>
</dbReference>
<proteinExistence type="predicted"/>
<reference evidence="1 2" key="1">
    <citation type="submission" date="2021-01" db="EMBL/GenBank/DDBJ databases">
        <title>Whole genome shotgun sequence of Asanoa iriomotensis NBRC 100142.</title>
        <authorList>
            <person name="Komaki H."/>
            <person name="Tamura T."/>
        </authorList>
    </citation>
    <scope>NUCLEOTIDE SEQUENCE [LARGE SCALE GENOMIC DNA]</scope>
    <source>
        <strain evidence="1 2">NBRC 100142</strain>
    </source>
</reference>
<dbReference type="RefSeq" id="WP_203704572.1">
    <property type="nucleotide sequence ID" value="NZ_BAAALU010000004.1"/>
</dbReference>
<dbReference type="SUPFAM" id="SSF55298">
    <property type="entry name" value="YjgF-like"/>
    <property type="match status" value="1"/>
</dbReference>
<gene>
    <name evidence="1" type="ORF">Air01nite_42680</name>
</gene>
<dbReference type="PANTHER" id="PTHR11803:SF44">
    <property type="entry name" value="RUTC FAMILY PROTEIN YJGH"/>
    <property type="match status" value="1"/>
</dbReference>
<evidence type="ECO:0008006" key="3">
    <source>
        <dbReference type="Google" id="ProtNLM"/>
    </source>
</evidence>
<dbReference type="EMBL" id="BONC01000030">
    <property type="protein sequence ID" value="GIF58173.1"/>
    <property type="molecule type" value="Genomic_DNA"/>
</dbReference>
<dbReference type="Proteomes" id="UP000624325">
    <property type="component" value="Unassembled WGS sequence"/>
</dbReference>
<dbReference type="Gene3D" id="3.30.1330.40">
    <property type="entry name" value="RutC-like"/>
    <property type="match status" value="1"/>
</dbReference>
<accession>A0ABQ4C5W0</accession>
<evidence type="ECO:0000313" key="1">
    <source>
        <dbReference type="EMBL" id="GIF58173.1"/>
    </source>
</evidence>
<evidence type="ECO:0000313" key="2">
    <source>
        <dbReference type="Proteomes" id="UP000624325"/>
    </source>
</evidence>
<name>A0ABQ4C5W0_9ACTN</name>
<organism evidence="1 2">
    <name type="scientific">Asanoa iriomotensis</name>
    <dbReference type="NCBI Taxonomy" id="234613"/>
    <lineage>
        <taxon>Bacteria</taxon>
        <taxon>Bacillati</taxon>
        <taxon>Actinomycetota</taxon>
        <taxon>Actinomycetes</taxon>
        <taxon>Micromonosporales</taxon>
        <taxon>Micromonosporaceae</taxon>
        <taxon>Asanoa</taxon>
    </lineage>
</organism>
<sequence>MTIQKSTFDLGVPWEDAAGYAQAVMVDDTLYISGQLGHRKDGTLVSPAPDGAQSVDQSVMRDQMAQTYANAREVLAHFGCTFDNVVEEVVFATDIGAALAVMRGVRDDIYTDVAKPKVTNTTVGVTSLALPGQAVEIKFVALRTRG</sequence>
<dbReference type="PANTHER" id="PTHR11803">
    <property type="entry name" value="2-IMINOBUTANOATE/2-IMINOPROPANOATE DEAMINASE RIDA"/>
    <property type="match status" value="1"/>
</dbReference>
<dbReference type="Pfam" id="PF01042">
    <property type="entry name" value="Ribonuc_L-PSP"/>
    <property type="match status" value="1"/>
</dbReference>